<proteinExistence type="predicted"/>
<evidence type="ECO:0000313" key="3">
    <source>
        <dbReference type="Proteomes" id="UP001302494"/>
    </source>
</evidence>
<keyword evidence="3" id="KW-1185">Reference proteome</keyword>
<dbReference type="RefSeq" id="WP_312740660.1">
    <property type="nucleotide sequence ID" value="NZ_CP116968.1"/>
</dbReference>
<dbReference type="Proteomes" id="UP001302494">
    <property type="component" value="Chromosome"/>
</dbReference>
<dbReference type="KEGG" id="nneo:PQG83_10565"/>
<name>A0AA96JU55_9BACT</name>
<dbReference type="AlphaFoldDB" id="A0AA96JU55"/>
<reference evidence="2 3" key="1">
    <citation type="submission" date="2023-01" db="EMBL/GenBank/DDBJ databases">
        <title>Cultivation and genomic characterization of new, ubiquitous marine nitrite-oxidizing bacteria from the Nitrospirales.</title>
        <authorList>
            <person name="Mueller A.J."/>
            <person name="Daebeler A."/>
            <person name="Herbold C.W."/>
            <person name="Kirkegaard R.H."/>
            <person name="Daims H."/>
        </authorList>
    </citation>
    <scope>NUCLEOTIDE SEQUENCE [LARGE SCALE GENOMIC DNA]</scope>
    <source>
        <strain evidence="2 3">DK</strain>
    </source>
</reference>
<evidence type="ECO:0000256" key="1">
    <source>
        <dbReference type="SAM" id="MobiDB-lite"/>
    </source>
</evidence>
<feature type="region of interest" description="Disordered" evidence="1">
    <location>
        <begin position="93"/>
        <end position="133"/>
    </location>
</feature>
<protein>
    <submittedName>
        <fullName evidence="2">Uncharacterized protein</fullName>
    </submittedName>
</protein>
<feature type="compositionally biased region" description="Basic and acidic residues" evidence="1">
    <location>
        <begin position="93"/>
        <end position="118"/>
    </location>
</feature>
<evidence type="ECO:0000313" key="2">
    <source>
        <dbReference type="EMBL" id="WNM60207.1"/>
    </source>
</evidence>
<dbReference type="EMBL" id="CP116968">
    <property type="protein sequence ID" value="WNM60207.1"/>
    <property type="molecule type" value="Genomic_DNA"/>
</dbReference>
<accession>A0AA96JU55</accession>
<gene>
    <name evidence="2" type="ORF">PQG83_10565</name>
</gene>
<sequence>MQRLDLMNPELPDIQFVLMVLALCTADLETMNAPHSVRETVFNRCWALMHESPPPVKTPERVLDLTMSDEVTLEALVHVIRQTFEEHGFVELTWDHPPSEPTRESTPEARPLVERLEQWEPPPDNLNPPASSN</sequence>
<organism evidence="2 3">
    <name type="scientific">Candidatus Nitrospira neomarina</name>
    <dbReference type="NCBI Taxonomy" id="3020899"/>
    <lineage>
        <taxon>Bacteria</taxon>
        <taxon>Pseudomonadati</taxon>
        <taxon>Nitrospirota</taxon>
        <taxon>Nitrospiria</taxon>
        <taxon>Nitrospirales</taxon>
        <taxon>Nitrospiraceae</taxon>
        <taxon>Nitrospira</taxon>
    </lineage>
</organism>